<evidence type="ECO:0000256" key="2">
    <source>
        <dbReference type="ARBA" id="ARBA00007862"/>
    </source>
</evidence>
<dbReference type="EMBL" id="AP018150">
    <property type="protein sequence ID" value="BBE08901.1"/>
    <property type="molecule type" value="Genomic_DNA"/>
</dbReference>
<organism evidence="7 8">
    <name type="scientific">Mycoavidus cysteinexigens</name>
    <dbReference type="NCBI Taxonomy" id="1553431"/>
    <lineage>
        <taxon>Bacteria</taxon>
        <taxon>Pseudomonadati</taxon>
        <taxon>Pseudomonadota</taxon>
        <taxon>Betaproteobacteria</taxon>
        <taxon>Burkholderiales</taxon>
        <taxon>Burkholderiaceae</taxon>
        <taxon>Mycoavidus</taxon>
    </lineage>
</organism>
<evidence type="ECO:0000256" key="5">
    <source>
        <dbReference type="ARBA" id="ARBA00023136"/>
    </source>
</evidence>
<dbReference type="Gene3D" id="3.30.479.30">
    <property type="entry name" value="Band 7 domain"/>
    <property type="match status" value="1"/>
</dbReference>
<proteinExistence type="inferred from homology"/>
<name>A0A2Z6EU17_9BURK</name>
<dbReference type="GO" id="GO:0016020">
    <property type="term" value="C:membrane"/>
    <property type="evidence" value="ECO:0007669"/>
    <property type="project" value="UniProtKB-SubCell"/>
</dbReference>
<gene>
    <name evidence="7" type="ORF">MCB1EB_0740</name>
</gene>
<keyword evidence="3" id="KW-0812">Transmembrane</keyword>
<dbReference type="InterPro" id="IPR036013">
    <property type="entry name" value="Band_7/SPFH_dom_sf"/>
</dbReference>
<dbReference type="Pfam" id="PF01145">
    <property type="entry name" value="Band_7"/>
    <property type="match status" value="1"/>
</dbReference>
<comment type="function">
    <text evidence="6">HflC and HflK could regulate a protease.</text>
</comment>
<dbReference type="Proteomes" id="UP000282597">
    <property type="component" value="Chromosome"/>
</dbReference>
<evidence type="ECO:0000313" key="7">
    <source>
        <dbReference type="EMBL" id="BBE08901.1"/>
    </source>
</evidence>
<dbReference type="AlphaFoldDB" id="A0A2Z6EU17"/>
<dbReference type="InterPro" id="IPR001107">
    <property type="entry name" value="Band_7"/>
</dbReference>
<reference evidence="7 8" key="1">
    <citation type="journal article" date="2018" name="Microbes Environ.">
        <title>Comparative Genomic Insights into Endofungal Lifestyles of Two Bacterial Endosymbionts, Mycoavidus cysteinexigens and Burkholderia rhizoxinica.</title>
        <authorList>
            <person name="Sharmin D."/>
            <person name="Guo Y."/>
            <person name="Nishizawa T."/>
            <person name="Ohshima S."/>
            <person name="Sato Y."/>
            <person name="Takashima Y."/>
            <person name="Narisawa K."/>
            <person name="Ohta H."/>
        </authorList>
    </citation>
    <scope>NUCLEOTIDE SEQUENCE [LARGE SCALE GENOMIC DNA]</scope>
    <source>
        <strain evidence="7 8">B1-EB</strain>
    </source>
</reference>
<evidence type="ECO:0000256" key="6">
    <source>
        <dbReference type="PIRNR" id="PIRNR005651"/>
    </source>
</evidence>
<dbReference type="KEGG" id="mcys:MCB1EB_0740"/>
<dbReference type="InterPro" id="IPR010200">
    <property type="entry name" value="HflC"/>
</dbReference>
<dbReference type="SUPFAM" id="SSF117892">
    <property type="entry name" value="Band 7/SPFH domain"/>
    <property type="match status" value="1"/>
</dbReference>
<comment type="subcellular location">
    <subcellularLocation>
        <location evidence="1">Membrane</location>
        <topology evidence="1">Single-pass membrane protein</topology>
    </subcellularLocation>
</comment>
<sequence>MMMDVNPVKLQKIAMNRIALLVTFLFALGLGASMLFVVDQRQSVVMVSGLGNFKRVISAPGLYWKWPAPFDRVMLLDKRTQTASSQKPESYLTADHKEVFVSLYIKWRITEPIAYFNHFRDELAPAQNQLLERAYTALDGKRGQYSAVELAANSDNQIISALQTQTAQAAREWGIEVADIRITHLEFATEANDAIYKQMGAERTEAAHQLRSTGLVEAAQARSYADRERETILAQGYKRAQMIKGDGDAQAVAIYASAFGRDPQFYRFYKSLDAYRQIFRERDLVVVDPSSDFFRFMHNPAGMPSRKP</sequence>
<dbReference type="PANTHER" id="PTHR42911">
    <property type="entry name" value="MODULATOR OF FTSH PROTEASE HFLC"/>
    <property type="match status" value="1"/>
</dbReference>
<evidence type="ECO:0000256" key="3">
    <source>
        <dbReference type="ARBA" id="ARBA00022692"/>
    </source>
</evidence>
<accession>A0A2Z6EU17</accession>
<dbReference type="PIRSF" id="PIRSF005651">
    <property type="entry name" value="HflC"/>
    <property type="match status" value="1"/>
</dbReference>
<evidence type="ECO:0000256" key="1">
    <source>
        <dbReference type="ARBA" id="ARBA00004167"/>
    </source>
</evidence>
<dbReference type="PANTHER" id="PTHR42911:SF1">
    <property type="entry name" value="MODULATOR OF FTSH PROTEASE HFLC"/>
    <property type="match status" value="1"/>
</dbReference>
<keyword evidence="8" id="KW-1185">Reference proteome</keyword>
<evidence type="ECO:0000256" key="4">
    <source>
        <dbReference type="ARBA" id="ARBA00022989"/>
    </source>
</evidence>
<dbReference type="CDD" id="cd03405">
    <property type="entry name" value="SPFH_HflC"/>
    <property type="match status" value="1"/>
</dbReference>
<comment type="similarity">
    <text evidence="2 6">Belongs to the band 7/mec-2 family. HflC subfamily.</text>
</comment>
<evidence type="ECO:0000313" key="8">
    <source>
        <dbReference type="Proteomes" id="UP000282597"/>
    </source>
</evidence>
<protein>
    <recommendedName>
        <fullName evidence="6">Protein HflC</fullName>
    </recommendedName>
</protein>
<keyword evidence="4" id="KW-1133">Transmembrane helix</keyword>
<dbReference type="SMART" id="SM00244">
    <property type="entry name" value="PHB"/>
    <property type="match status" value="1"/>
</dbReference>
<keyword evidence="5" id="KW-0472">Membrane</keyword>